<evidence type="ECO:0000256" key="5">
    <source>
        <dbReference type="SAM" id="Phobius"/>
    </source>
</evidence>
<evidence type="ECO:0000313" key="7">
    <source>
        <dbReference type="EMBL" id="GLQ11521.1"/>
    </source>
</evidence>
<evidence type="ECO:0000313" key="8">
    <source>
        <dbReference type="Proteomes" id="UP001161406"/>
    </source>
</evidence>
<dbReference type="PANTHER" id="PTHR32322:SF9">
    <property type="entry name" value="AMINO-ACID METABOLITE EFFLUX PUMP-RELATED"/>
    <property type="match status" value="1"/>
</dbReference>
<keyword evidence="2 5" id="KW-0812">Transmembrane</keyword>
<feature type="transmembrane region" description="Helical" evidence="5">
    <location>
        <begin position="138"/>
        <end position="156"/>
    </location>
</feature>
<evidence type="ECO:0000259" key="6">
    <source>
        <dbReference type="Pfam" id="PF00892"/>
    </source>
</evidence>
<comment type="subcellular location">
    <subcellularLocation>
        <location evidence="1">Membrane</location>
        <topology evidence="1">Multi-pass membrane protein</topology>
    </subcellularLocation>
</comment>
<organism evidence="7 8">
    <name type="scientific">Devosia yakushimensis</name>
    <dbReference type="NCBI Taxonomy" id="470028"/>
    <lineage>
        <taxon>Bacteria</taxon>
        <taxon>Pseudomonadati</taxon>
        <taxon>Pseudomonadota</taxon>
        <taxon>Alphaproteobacteria</taxon>
        <taxon>Hyphomicrobiales</taxon>
        <taxon>Devosiaceae</taxon>
        <taxon>Devosia</taxon>
    </lineage>
</organism>
<feature type="transmembrane region" description="Helical" evidence="5">
    <location>
        <begin position="33"/>
        <end position="51"/>
    </location>
</feature>
<evidence type="ECO:0000256" key="1">
    <source>
        <dbReference type="ARBA" id="ARBA00004141"/>
    </source>
</evidence>
<feature type="transmembrane region" description="Helical" evidence="5">
    <location>
        <begin position="262"/>
        <end position="280"/>
    </location>
</feature>
<dbReference type="Pfam" id="PF00892">
    <property type="entry name" value="EamA"/>
    <property type="match status" value="2"/>
</dbReference>
<sequence>MSPRDLLLALGVVVIWGLNFVAIKWGVDEVPPFMLTALRYLGCALPAVFFIRRPKVSWRLLILYGFTVGVLQFSFLFTAMRLGMPAGLASLVMQMQVFFTMALAVLFLGERPGLFQLGGALVALAGLATIGAEHLGGAVLVPLVMTLIAAAFWALSNIVTKRAGQVDMLGFVVWGSLVPPIPMLILSLIFEGPGAYGALLAMTPRGIGSVLFIAYGSTLFGYGLWAVLLGRYPASVVAPFSLLVPVVGFAAAMVILGEAVTLPEVLGSLLIFAGLVLNVLGPRALARLRPAGSV</sequence>
<keyword evidence="4 5" id="KW-0472">Membrane</keyword>
<name>A0ABQ5UHR9_9HYPH</name>
<proteinExistence type="predicted"/>
<evidence type="ECO:0000256" key="3">
    <source>
        <dbReference type="ARBA" id="ARBA00022989"/>
    </source>
</evidence>
<feature type="domain" description="EamA" evidence="6">
    <location>
        <begin position="143"/>
        <end position="279"/>
    </location>
</feature>
<dbReference type="InterPro" id="IPR000620">
    <property type="entry name" value="EamA_dom"/>
</dbReference>
<dbReference type="InterPro" id="IPR050638">
    <property type="entry name" value="AA-Vitamin_Transporters"/>
</dbReference>
<feature type="transmembrane region" description="Helical" evidence="5">
    <location>
        <begin position="7"/>
        <end position="27"/>
    </location>
</feature>
<dbReference type="Proteomes" id="UP001161406">
    <property type="component" value="Unassembled WGS sequence"/>
</dbReference>
<feature type="domain" description="EamA" evidence="6">
    <location>
        <begin position="6"/>
        <end position="130"/>
    </location>
</feature>
<keyword evidence="8" id="KW-1185">Reference proteome</keyword>
<feature type="transmembrane region" description="Helical" evidence="5">
    <location>
        <begin position="86"/>
        <end position="107"/>
    </location>
</feature>
<feature type="transmembrane region" description="Helical" evidence="5">
    <location>
        <begin position="168"/>
        <end position="190"/>
    </location>
</feature>
<dbReference type="SUPFAM" id="SSF103481">
    <property type="entry name" value="Multidrug resistance efflux transporter EmrE"/>
    <property type="match status" value="2"/>
</dbReference>
<dbReference type="InterPro" id="IPR037185">
    <property type="entry name" value="EmrE-like"/>
</dbReference>
<gene>
    <name evidence="7" type="ORF">GCM10007913_34530</name>
</gene>
<reference evidence="7" key="2">
    <citation type="submission" date="2023-01" db="EMBL/GenBank/DDBJ databases">
        <title>Draft genome sequence of Devosia yakushimensis strain NBRC 103855.</title>
        <authorList>
            <person name="Sun Q."/>
            <person name="Mori K."/>
        </authorList>
    </citation>
    <scope>NUCLEOTIDE SEQUENCE</scope>
    <source>
        <strain evidence="7">NBRC 103855</strain>
    </source>
</reference>
<evidence type="ECO:0000256" key="2">
    <source>
        <dbReference type="ARBA" id="ARBA00022692"/>
    </source>
</evidence>
<feature type="transmembrane region" description="Helical" evidence="5">
    <location>
        <begin position="210"/>
        <end position="229"/>
    </location>
</feature>
<dbReference type="PANTHER" id="PTHR32322">
    <property type="entry name" value="INNER MEMBRANE TRANSPORTER"/>
    <property type="match status" value="1"/>
</dbReference>
<accession>A0ABQ5UHR9</accession>
<feature type="transmembrane region" description="Helical" evidence="5">
    <location>
        <begin position="236"/>
        <end position="256"/>
    </location>
</feature>
<reference evidence="7" key="1">
    <citation type="journal article" date="2014" name="Int. J. Syst. Evol. Microbiol.">
        <title>Complete genome of a new Firmicutes species belonging to the dominant human colonic microbiota ('Ruminococcus bicirculans') reveals two chromosomes and a selective capacity to utilize plant glucans.</title>
        <authorList>
            <consortium name="NISC Comparative Sequencing Program"/>
            <person name="Wegmann U."/>
            <person name="Louis P."/>
            <person name="Goesmann A."/>
            <person name="Henrissat B."/>
            <person name="Duncan S.H."/>
            <person name="Flint H.J."/>
        </authorList>
    </citation>
    <scope>NUCLEOTIDE SEQUENCE</scope>
    <source>
        <strain evidence="7">NBRC 103855</strain>
    </source>
</reference>
<protein>
    <submittedName>
        <fullName evidence="7">O-acetylserine/cysteine exporter</fullName>
    </submittedName>
</protein>
<feature type="transmembrane region" description="Helical" evidence="5">
    <location>
        <begin position="58"/>
        <end position="80"/>
    </location>
</feature>
<dbReference type="EMBL" id="BSNG01000002">
    <property type="protein sequence ID" value="GLQ11521.1"/>
    <property type="molecule type" value="Genomic_DNA"/>
</dbReference>
<dbReference type="RefSeq" id="WP_284392983.1">
    <property type="nucleotide sequence ID" value="NZ_BSNG01000002.1"/>
</dbReference>
<evidence type="ECO:0000256" key="4">
    <source>
        <dbReference type="ARBA" id="ARBA00023136"/>
    </source>
</evidence>
<comment type="caution">
    <text evidence="7">The sequence shown here is derived from an EMBL/GenBank/DDBJ whole genome shotgun (WGS) entry which is preliminary data.</text>
</comment>
<feature type="transmembrane region" description="Helical" evidence="5">
    <location>
        <begin position="114"/>
        <end position="132"/>
    </location>
</feature>
<keyword evidence="3 5" id="KW-1133">Transmembrane helix</keyword>